<keyword evidence="5 10" id="KW-0418">Kinase</keyword>
<comment type="catalytic activity">
    <reaction evidence="8">
        <text>L-seryl-[protein] + ATP = O-phospho-L-seryl-[protein] + ADP + H(+)</text>
        <dbReference type="Rhea" id="RHEA:17989"/>
        <dbReference type="Rhea" id="RHEA-COMP:9863"/>
        <dbReference type="Rhea" id="RHEA-COMP:11604"/>
        <dbReference type="ChEBI" id="CHEBI:15378"/>
        <dbReference type="ChEBI" id="CHEBI:29999"/>
        <dbReference type="ChEBI" id="CHEBI:30616"/>
        <dbReference type="ChEBI" id="CHEBI:83421"/>
        <dbReference type="ChEBI" id="CHEBI:456216"/>
        <dbReference type="EC" id="2.7.11.1"/>
    </reaction>
</comment>
<dbReference type="InterPro" id="IPR000719">
    <property type="entry name" value="Prot_kinase_dom"/>
</dbReference>
<keyword evidence="3" id="KW-0808">Transferase</keyword>
<dbReference type="InterPro" id="IPR011009">
    <property type="entry name" value="Kinase-like_dom_sf"/>
</dbReference>
<evidence type="ECO:0000256" key="8">
    <source>
        <dbReference type="ARBA" id="ARBA00048679"/>
    </source>
</evidence>
<dbReference type="SMART" id="SM00220">
    <property type="entry name" value="S_TKc"/>
    <property type="match status" value="1"/>
</dbReference>
<dbReference type="PROSITE" id="PS00108">
    <property type="entry name" value="PROTEIN_KINASE_ST"/>
    <property type="match status" value="1"/>
</dbReference>
<dbReference type="PANTHER" id="PTHR47973">
    <property type="entry name" value="CYSTEINE-RICH RECEPTOR-LIKE PROTEIN KINASE 3"/>
    <property type="match status" value="1"/>
</dbReference>
<dbReference type="GO" id="GO:0005524">
    <property type="term" value="F:ATP binding"/>
    <property type="evidence" value="ECO:0007669"/>
    <property type="project" value="UniProtKB-KW"/>
</dbReference>
<dbReference type="GO" id="GO:0004674">
    <property type="term" value="F:protein serine/threonine kinase activity"/>
    <property type="evidence" value="ECO:0007669"/>
    <property type="project" value="UniProtKB-KW"/>
</dbReference>
<evidence type="ECO:0000256" key="1">
    <source>
        <dbReference type="ARBA" id="ARBA00012513"/>
    </source>
</evidence>
<sequence>MTAELGFEYFISVCICFDISAVRTGDIWRAVMSYWLSYNYVVSHSKPLANALNCSKNSSFDYTHVAIIPQETEAAGTKSRSCNFAERIVVHAVSDFRLPLLHQLHLICRVPQPNILHQLCSFYLVDNLIPHSAYPDNFLPGCYQTSASEDARCSDNEATRLRVLSLTKDVLNANFHTISYFNFQTLKKATKNFNQNNLLGTGGFGPVYSGKLEDGRLWAVKKLSLDKSQQGESEFLAEVKMITSIQHKNLVRLLGCSDGAQRLLVYEYMKNRSLDRIVYGNGDVFLNWSTRFQIILGIARGLQYLHEDSHVRIVHRDIKASNILLDDKFQPRSETLAWLDFSRKISLISALNLLEPCYTAPEYAIRGELSEKADIYSFGVLVLEIISCRKNTDLTLPSEMQYLPEYAWKLYERSMLTDLIDPRMRENGFVEKDVLQATHVAFLCLQPHANQRPPMSEIVAMLTCKVELGGTPTRPAFLDRRKRKDEKLLWDSISEHFPSPLKSESPSLPRHPK</sequence>
<gene>
    <name evidence="10" type="ORF">Sango_0828500</name>
</gene>
<keyword evidence="11" id="KW-1185">Reference proteome</keyword>
<comment type="caution">
    <text evidence="10">The sequence shown here is derived from an EMBL/GenBank/DDBJ whole genome shotgun (WGS) entry which is preliminary data.</text>
</comment>
<proteinExistence type="predicted"/>
<comment type="catalytic activity">
    <reaction evidence="7">
        <text>L-threonyl-[protein] + ATP = O-phospho-L-threonyl-[protein] + ADP + H(+)</text>
        <dbReference type="Rhea" id="RHEA:46608"/>
        <dbReference type="Rhea" id="RHEA-COMP:11060"/>
        <dbReference type="Rhea" id="RHEA-COMP:11605"/>
        <dbReference type="ChEBI" id="CHEBI:15378"/>
        <dbReference type="ChEBI" id="CHEBI:30013"/>
        <dbReference type="ChEBI" id="CHEBI:30616"/>
        <dbReference type="ChEBI" id="CHEBI:61977"/>
        <dbReference type="ChEBI" id="CHEBI:456216"/>
        <dbReference type="EC" id="2.7.11.1"/>
    </reaction>
</comment>
<dbReference type="PROSITE" id="PS50011">
    <property type="entry name" value="PROTEIN_KINASE_DOM"/>
    <property type="match status" value="1"/>
</dbReference>
<evidence type="ECO:0000256" key="6">
    <source>
        <dbReference type="ARBA" id="ARBA00022840"/>
    </source>
</evidence>
<dbReference type="EMBL" id="JACGWL010000004">
    <property type="protein sequence ID" value="KAK4404599.1"/>
    <property type="molecule type" value="Genomic_DNA"/>
</dbReference>
<evidence type="ECO:0000313" key="10">
    <source>
        <dbReference type="EMBL" id="KAK4404599.1"/>
    </source>
</evidence>
<dbReference type="FunFam" id="1.10.510.10:FF:001023">
    <property type="entry name" value="Os07g0541700 protein"/>
    <property type="match status" value="1"/>
</dbReference>
<keyword evidence="10" id="KW-0675">Receptor</keyword>
<dbReference type="Pfam" id="PF07714">
    <property type="entry name" value="PK_Tyr_Ser-Thr"/>
    <property type="match status" value="1"/>
</dbReference>
<reference evidence="10" key="1">
    <citation type="submission" date="2020-06" db="EMBL/GenBank/DDBJ databases">
        <authorList>
            <person name="Li T."/>
            <person name="Hu X."/>
            <person name="Zhang T."/>
            <person name="Song X."/>
            <person name="Zhang H."/>
            <person name="Dai N."/>
            <person name="Sheng W."/>
            <person name="Hou X."/>
            <person name="Wei L."/>
        </authorList>
    </citation>
    <scope>NUCLEOTIDE SEQUENCE</scope>
    <source>
        <strain evidence="10">K16</strain>
        <tissue evidence="10">Leaf</tissue>
    </source>
</reference>
<evidence type="ECO:0000256" key="7">
    <source>
        <dbReference type="ARBA" id="ARBA00047899"/>
    </source>
</evidence>
<evidence type="ECO:0000256" key="4">
    <source>
        <dbReference type="ARBA" id="ARBA00022741"/>
    </source>
</evidence>
<accession>A0AAE2C0J1</accession>
<dbReference type="Gene3D" id="1.10.510.10">
    <property type="entry name" value="Transferase(Phosphotransferase) domain 1"/>
    <property type="match status" value="1"/>
</dbReference>
<keyword evidence="6" id="KW-0067">ATP-binding</keyword>
<dbReference type="AlphaFoldDB" id="A0AAE2C0J1"/>
<dbReference type="InterPro" id="IPR001245">
    <property type="entry name" value="Ser-Thr/Tyr_kinase_cat_dom"/>
</dbReference>
<evidence type="ECO:0000256" key="5">
    <source>
        <dbReference type="ARBA" id="ARBA00022777"/>
    </source>
</evidence>
<reference evidence="10" key="2">
    <citation type="journal article" date="2024" name="Plant">
        <title>Genomic evolution and insights into agronomic trait innovations of Sesamum species.</title>
        <authorList>
            <person name="Miao H."/>
            <person name="Wang L."/>
            <person name="Qu L."/>
            <person name="Liu H."/>
            <person name="Sun Y."/>
            <person name="Le M."/>
            <person name="Wang Q."/>
            <person name="Wei S."/>
            <person name="Zheng Y."/>
            <person name="Lin W."/>
            <person name="Duan Y."/>
            <person name="Cao H."/>
            <person name="Xiong S."/>
            <person name="Wang X."/>
            <person name="Wei L."/>
            <person name="Li C."/>
            <person name="Ma Q."/>
            <person name="Ju M."/>
            <person name="Zhao R."/>
            <person name="Li G."/>
            <person name="Mu C."/>
            <person name="Tian Q."/>
            <person name="Mei H."/>
            <person name="Zhang T."/>
            <person name="Gao T."/>
            <person name="Zhang H."/>
        </authorList>
    </citation>
    <scope>NUCLEOTIDE SEQUENCE</scope>
    <source>
        <strain evidence="10">K16</strain>
    </source>
</reference>
<evidence type="ECO:0000256" key="3">
    <source>
        <dbReference type="ARBA" id="ARBA00022679"/>
    </source>
</evidence>
<dbReference type="Proteomes" id="UP001289374">
    <property type="component" value="Unassembled WGS sequence"/>
</dbReference>
<dbReference type="FunFam" id="3.30.200.20:FF:000327">
    <property type="entry name" value="Cysteine-rich receptor-like protein kinase 10"/>
    <property type="match status" value="1"/>
</dbReference>
<name>A0AAE2C0J1_9LAMI</name>
<feature type="domain" description="Protein kinase" evidence="9">
    <location>
        <begin position="193"/>
        <end position="477"/>
    </location>
</feature>
<evidence type="ECO:0000313" key="11">
    <source>
        <dbReference type="Proteomes" id="UP001289374"/>
    </source>
</evidence>
<dbReference type="EC" id="2.7.11.1" evidence="1"/>
<protein>
    <recommendedName>
        <fullName evidence="1">non-specific serine/threonine protein kinase</fullName>
        <ecNumber evidence="1">2.7.11.1</ecNumber>
    </recommendedName>
</protein>
<organism evidence="10 11">
    <name type="scientific">Sesamum angolense</name>
    <dbReference type="NCBI Taxonomy" id="2727404"/>
    <lineage>
        <taxon>Eukaryota</taxon>
        <taxon>Viridiplantae</taxon>
        <taxon>Streptophyta</taxon>
        <taxon>Embryophyta</taxon>
        <taxon>Tracheophyta</taxon>
        <taxon>Spermatophyta</taxon>
        <taxon>Magnoliopsida</taxon>
        <taxon>eudicotyledons</taxon>
        <taxon>Gunneridae</taxon>
        <taxon>Pentapetalae</taxon>
        <taxon>asterids</taxon>
        <taxon>lamiids</taxon>
        <taxon>Lamiales</taxon>
        <taxon>Pedaliaceae</taxon>
        <taxon>Sesamum</taxon>
    </lineage>
</organism>
<evidence type="ECO:0000256" key="2">
    <source>
        <dbReference type="ARBA" id="ARBA00022527"/>
    </source>
</evidence>
<evidence type="ECO:0000259" key="9">
    <source>
        <dbReference type="PROSITE" id="PS50011"/>
    </source>
</evidence>
<keyword evidence="2" id="KW-0723">Serine/threonine-protein kinase</keyword>
<dbReference type="InterPro" id="IPR052059">
    <property type="entry name" value="CR_Ser/Thr_kinase"/>
</dbReference>
<dbReference type="SUPFAM" id="SSF56112">
    <property type="entry name" value="Protein kinase-like (PK-like)"/>
    <property type="match status" value="1"/>
</dbReference>
<dbReference type="Gene3D" id="3.30.200.20">
    <property type="entry name" value="Phosphorylase Kinase, domain 1"/>
    <property type="match status" value="1"/>
</dbReference>
<keyword evidence="4" id="KW-0547">Nucleotide-binding</keyword>
<dbReference type="InterPro" id="IPR008271">
    <property type="entry name" value="Ser/Thr_kinase_AS"/>
</dbReference>